<feature type="region of interest" description="Disordered" evidence="1">
    <location>
        <begin position="84"/>
        <end position="105"/>
    </location>
</feature>
<evidence type="ECO:0000256" key="1">
    <source>
        <dbReference type="SAM" id="MobiDB-lite"/>
    </source>
</evidence>
<sequence length="945" mass="109649">MKDSPGDEEISCASMDENGLRRRKTGEKEVIELGDENIITETGYVGVLTSENNTSKEDTQRDTKDDNDYIDYLANILSTTGFSSPHYLDRSKTSSTRLSQDVSGSELLSRQEIANIVSGPMENMELDNSLSGFKISGLSDKKGLMQSTSVGRRSSYEQIACSNARNRETDTKQGNGERLTSDTEGIRVKETGVEQRNSESVAIEIDSVRLPEEKLQVNDEQIVVDIAKIQVTGIGQVNTKEKIIAESAGVQETSIKQGICERITNYTDTSSLRLEKGEAQVKKGVSIAGLGETELTLLEDGENAESETKESKISRSPISISVPVKVGDEKTKGYVYNVLKKEISNNSESDYSVINRSKTIPLLKKGNFHITKFPKRSWRAIMTSKKDGFLELKTSTPQEDREDEEGRRQNENQREGKMAKHTRRLSIARLQAQLKLRTQKFENKRLNLPGFGEDRNELSDEQTSISLSDYDAFSRRPSALPSPVRHASIDSQSSNLPFMTEDLFKYYERKNLGQQKEIKKKFRASIAEAKKTLLEARILAQEQTAAKRFEEASRKHRSLQRLRAARRDEESTSPGAEIKSQKHVLRTQRFKQETLTAEMSKKNQQEMREVRKVQSEMDRAKAKRLQTLIKLQTNVHELVKTEASTVDPNIKVKLRKRKDSERIERYEVECLISELRCLNLHDYAKHLLQTLRNKDEMEVNLREELRNERKRMADLAKKQKQEEQERLREEERQRKLQEKERLAREKREREEEEKKRRKEEAVKRREHNMKFWDSYTESVLATEITRSFTFSFLPALKQNKKKDKEEARELPARLKTVESRVHEYRVHRVHEYRVTEYMSTVYTEYMSTGYTEYMSTGYAEYMSTGEEEEKKRRKEEAVKRREHNMKFWDSYTKSVLATEITRSFTFSFLPALKQNKKEDKEEDRELPARLKTVESRYMQSRHHNK</sequence>
<feature type="compositionally biased region" description="Polar residues" evidence="1">
    <location>
        <begin position="93"/>
        <end position="105"/>
    </location>
</feature>
<proteinExistence type="predicted"/>
<name>A7SHL1_NEMVE</name>
<accession>A7SHL1</accession>
<feature type="region of interest" description="Disordered" evidence="1">
    <location>
        <begin position="1"/>
        <end position="24"/>
    </location>
</feature>
<gene>
    <name evidence="2" type="ORF">NEMVEDRAFT_v1g245325</name>
</gene>
<feature type="region of interest" description="Disordered" evidence="1">
    <location>
        <begin position="915"/>
        <end position="945"/>
    </location>
</feature>
<dbReference type="AlphaFoldDB" id="A7SHL1"/>
<protein>
    <submittedName>
        <fullName evidence="2">Uncharacterized protein</fullName>
    </submittedName>
</protein>
<organism evidence="2 3">
    <name type="scientific">Nematostella vectensis</name>
    <name type="common">Starlet sea anemone</name>
    <dbReference type="NCBI Taxonomy" id="45351"/>
    <lineage>
        <taxon>Eukaryota</taxon>
        <taxon>Metazoa</taxon>
        <taxon>Cnidaria</taxon>
        <taxon>Anthozoa</taxon>
        <taxon>Hexacorallia</taxon>
        <taxon>Actiniaria</taxon>
        <taxon>Edwardsiidae</taxon>
        <taxon>Nematostella</taxon>
    </lineage>
</organism>
<dbReference type="EMBL" id="DS469661">
    <property type="protein sequence ID" value="EDO36797.1"/>
    <property type="molecule type" value="Genomic_DNA"/>
</dbReference>
<feature type="region of interest" description="Disordered" evidence="1">
    <location>
        <begin position="711"/>
        <end position="760"/>
    </location>
</feature>
<feature type="region of interest" description="Disordered" evidence="1">
    <location>
        <begin position="549"/>
        <end position="582"/>
    </location>
</feature>
<dbReference type="HOGENOM" id="CLU_311079_0_0_1"/>
<feature type="compositionally biased region" description="Basic and acidic residues" evidence="1">
    <location>
        <begin position="915"/>
        <end position="934"/>
    </location>
</feature>
<dbReference type="Proteomes" id="UP000001593">
    <property type="component" value="Unassembled WGS sequence"/>
</dbReference>
<feature type="compositionally biased region" description="Acidic residues" evidence="1">
    <location>
        <begin position="1"/>
        <end position="10"/>
    </location>
</feature>
<dbReference type="InParanoid" id="A7SHL1"/>
<feature type="compositionally biased region" description="Basic and acidic residues" evidence="1">
    <location>
        <begin position="404"/>
        <end position="418"/>
    </location>
</feature>
<feature type="region of interest" description="Disordered" evidence="1">
    <location>
        <begin position="146"/>
        <end position="193"/>
    </location>
</feature>
<keyword evidence="3" id="KW-1185">Reference proteome</keyword>
<feature type="compositionally biased region" description="Polar residues" evidence="1">
    <location>
        <begin position="146"/>
        <end position="164"/>
    </location>
</feature>
<feature type="compositionally biased region" description="Basic and acidic residues" evidence="1">
    <location>
        <begin position="179"/>
        <end position="193"/>
    </location>
</feature>
<feature type="compositionally biased region" description="Basic residues" evidence="1">
    <location>
        <begin position="554"/>
        <end position="564"/>
    </location>
</feature>
<feature type="region of interest" description="Disordered" evidence="1">
    <location>
        <begin position="389"/>
        <end position="422"/>
    </location>
</feature>
<evidence type="ECO:0000313" key="2">
    <source>
        <dbReference type="EMBL" id="EDO36797.1"/>
    </source>
</evidence>
<reference evidence="2 3" key="1">
    <citation type="journal article" date="2007" name="Science">
        <title>Sea anemone genome reveals ancestral eumetazoan gene repertoire and genomic organization.</title>
        <authorList>
            <person name="Putnam N.H."/>
            <person name="Srivastava M."/>
            <person name="Hellsten U."/>
            <person name="Dirks B."/>
            <person name="Chapman J."/>
            <person name="Salamov A."/>
            <person name="Terry A."/>
            <person name="Shapiro H."/>
            <person name="Lindquist E."/>
            <person name="Kapitonov V.V."/>
            <person name="Jurka J."/>
            <person name="Genikhovich G."/>
            <person name="Grigoriev I.V."/>
            <person name="Lucas S.M."/>
            <person name="Steele R.E."/>
            <person name="Finnerty J.R."/>
            <person name="Technau U."/>
            <person name="Martindale M.Q."/>
            <person name="Rokhsar D.S."/>
        </authorList>
    </citation>
    <scope>NUCLEOTIDE SEQUENCE [LARGE SCALE GENOMIC DNA]</scope>
    <source>
        <strain evidence="3">CH2 X CH6</strain>
    </source>
</reference>
<evidence type="ECO:0000313" key="3">
    <source>
        <dbReference type="Proteomes" id="UP000001593"/>
    </source>
</evidence>